<dbReference type="Gene3D" id="3.40.50.300">
    <property type="entry name" value="P-loop containing nucleotide triphosphate hydrolases"/>
    <property type="match status" value="1"/>
</dbReference>
<dbReference type="EC" id="2.7.10.2" evidence="4"/>
<dbReference type="PANTHER" id="PTHR32309">
    <property type="entry name" value="TYROSINE-PROTEIN KINASE"/>
    <property type="match status" value="1"/>
</dbReference>
<dbReference type="InterPro" id="IPR033756">
    <property type="entry name" value="YlxH/NBP35"/>
</dbReference>
<keyword evidence="1" id="KW-0547">Nucleotide-binding</keyword>
<evidence type="ECO:0000313" key="4">
    <source>
        <dbReference type="EMBL" id="MDR5652842.1"/>
    </source>
</evidence>
<protein>
    <submittedName>
        <fullName evidence="4">CpsD/CapB family tyrosine-protein kinase</fullName>
        <ecNumber evidence="4">2.7.10.2</ecNumber>
    </submittedName>
</protein>
<keyword evidence="5" id="KW-1185">Reference proteome</keyword>
<organism evidence="4 5">
    <name type="scientific">Ruixingdingia sedimenti</name>
    <dbReference type="NCBI Taxonomy" id="3073604"/>
    <lineage>
        <taxon>Bacteria</taxon>
        <taxon>Pseudomonadati</taxon>
        <taxon>Pseudomonadota</taxon>
        <taxon>Alphaproteobacteria</taxon>
        <taxon>Rhodobacterales</taxon>
        <taxon>Paracoccaceae</taxon>
        <taxon>Ruixingdingia</taxon>
    </lineage>
</organism>
<sequence length="292" mass="31997">MDQIDMVKDSDSPQGGRSGISVFRYHRGTQDLPAVIRHGRPRDPFAGALMPRTDPARRWEQLTAIQPDPQHLERHRLLPTGHEGPAATRFDMLRTRILQTMEERQWTRLAVTSPTRGCGKSMVAANLALALARLPQVHTVLVDLELRHPGLADLLGVADPGALRDYLTDDQPLESHFLRIGANLALGLNGTPVPDAAALLQASDTREALEAMQEALEPDIVIYDLPPALAGDDVIGFLPAVDCVLLVADGTRTRAEDITACTRLLEGRTPVLGVVLNRAEEPGQARYRYDAR</sequence>
<proteinExistence type="predicted"/>
<gene>
    <name evidence="4" type="ORF">RGD00_09515</name>
</gene>
<dbReference type="Proteomes" id="UP001247754">
    <property type="component" value="Unassembled WGS sequence"/>
</dbReference>
<dbReference type="InterPro" id="IPR050445">
    <property type="entry name" value="Bact_polysacc_biosynth/exp"/>
</dbReference>
<dbReference type="InterPro" id="IPR027417">
    <property type="entry name" value="P-loop_NTPase"/>
</dbReference>
<dbReference type="SUPFAM" id="SSF52540">
    <property type="entry name" value="P-loop containing nucleoside triphosphate hydrolases"/>
    <property type="match status" value="1"/>
</dbReference>
<dbReference type="EMBL" id="JAVKPH010000008">
    <property type="protein sequence ID" value="MDR5652842.1"/>
    <property type="molecule type" value="Genomic_DNA"/>
</dbReference>
<dbReference type="InterPro" id="IPR005702">
    <property type="entry name" value="Wzc-like_C"/>
</dbReference>
<dbReference type="Pfam" id="PF10609">
    <property type="entry name" value="ParA"/>
    <property type="match status" value="1"/>
</dbReference>
<reference evidence="4 5" key="1">
    <citation type="submission" date="2023-09" db="EMBL/GenBank/DDBJ databases">
        <title>Xinfangfangia sedmenti sp. nov., isolated the sedment.</title>
        <authorList>
            <person name="Xu L."/>
        </authorList>
    </citation>
    <scope>NUCLEOTIDE SEQUENCE [LARGE SCALE GENOMIC DNA]</scope>
    <source>
        <strain evidence="4 5">LG-4</strain>
    </source>
</reference>
<feature type="compositionally biased region" description="Basic and acidic residues" evidence="3">
    <location>
        <begin position="1"/>
        <end position="11"/>
    </location>
</feature>
<evidence type="ECO:0000256" key="3">
    <source>
        <dbReference type="SAM" id="MobiDB-lite"/>
    </source>
</evidence>
<accession>A0ABU1F7J0</accession>
<dbReference type="GO" id="GO:0004715">
    <property type="term" value="F:non-membrane spanning protein tyrosine kinase activity"/>
    <property type="evidence" value="ECO:0007669"/>
    <property type="project" value="UniProtKB-EC"/>
</dbReference>
<keyword evidence="4" id="KW-0808">Transferase</keyword>
<evidence type="ECO:0000256" key="1">
    <source>
        <dbReference type="ARBA" id="ARBA00022741"/>
    </source>
</evidence>
<dbReference type="RefSeq" id="WP_310457087.1">
    <property type="nucleotide sequence ID" value="NZ_JAVKPH010000008.1"/>
</dbReference>
<keyword evidence="2" id="KW-0067">ATP-binding</keyword>
<evidence type="ECO:0000313" key="5">
    <source>
        <dbReference type="Proteomes" id="UP001247754"/>
    </source>
</evidence>
<dbReference type="CDD" id="cd05387">
    <property type="entry name" value="BY-kinase"/>
    <property type="match status" value="1"/>
</dbReference>
<keyword evidence="4" id="KW-0418">Kinase</keyword>
<feature type="region of interest" description="Disordered" evidence="3">
    <location>
        <begin position="1"/>
        <end position="20"/>
    </location>
</feature>
<dbReference type="PANTHER" id="PTHR32309:SF31">
    <property type="entry name" value="CAPSULAR EXOPOLYSACCHARIDE FAMILY"/>
    <property type="match status" value="1"/>
</dbReference>
<comment type="caution">
    <text evidence="4">The sequence shown here is derived from an EMBL/GenBank/DDBJ whole genome shotgun (WGS) entry which is preliminary data.</text>
</comment>
<evidence type="ECO:0000256" key="2">
    <source>
        <dbReference type="ARBA" id="ARBA00022840"/>
    </source>
</evidence>
<name>A0ABU1F7J0_9RHOB</name>